<reference key="1">
    <citation type="submission" date="2010-11" db="EMBL/GenBank/DDBJ databases">
        <title>The complete genome of Leadbetterella byssophila DSM 17132.</title>
        <authorList>
            <consortium name="US DOE Joint Genome Institute (JGI-PGF)"/>
            <person name="Lucas S."/>
            <person name="Copeland A."/>
            <person name="Lapidus A."/>
            <person name="Glavina del Rio T."/>
            <person name="Dalin E."/>
            <person name="Tice H."/>
            <person name="Bruce D."/>
            <person name="Goodwin L."/>
            <person name="Pitluck S."/>
            <person name="Kyrpides N."/>
            <person name="Mavromatis K."/>
            <person name="Ivanova N."/>
            <person name="Teshima H."/>
            <person name="Brettin T."/>
            <person name="Detter J.C."/>
            <person name="Han C."/>
            <person name="Tapia R."/>
            <person name="Land M."/>
            <person name="Hauser L."/>
            <person name="Markowitz V."/>
            <person name="Cheng J.-F."/>
            <person name="Hugenholtz P."/>
            <person name="Woyke T."/>
            <person name="Wu D."/>
            <person name="Tindall B."/>
            <person name="Pomrenke H.G."/>
            <person name="Brambilla E."/>
            <person name="Klenk H.-P."/>
            <person name="Eisen J.A."/>
        </authorList>
    </citation>
    <scope>NUCLEOTIDE SEQUENCE [LARGE SCALE GENOMIC DNA]</scope>
    <source>
        <strain>DSM 17132</strain>
    </source>
</reference>
<reference evidence="4 5" key="2">
    <citation type="journal article" date="2011" name="Stand. Genomic Sci.">
        <title>Complete genome sequence of Leadbetterella byssophila type strain (4M15).</title>
        <authorList>
            <person name="Abt B."/>
            <person name="Teshima H."/>
            <person name="Lucas S."/>
            <person name="Lapidus A."/>
            <person name="Del Rio T.G."/>
            <person name="Nolan M."/>
            <person name="Tice H."/>
            <person name="Cheng J.F."/>
            <person name="Pitluck S."/>
            <person name="Liolios K."/>
            <person name="Pagani I."/>
            <person name="Ivanova N."/>
            <person name="Mavromatis K."/>
            <person name="Pati A."/>
            <person name="Tapia R."/>
            <person name="Han C."/>
            <person name="Goodwin L."/>
            <person name="Chen A."/>
            <person name="Palaniappan K."/>
            <person name="Land M."/>
            <person name="Hauser L."/>
            <person name="Chang Y.J."/>
            <person name="Jeffries C.D."/>
            <person name="Rohde M."/>
            <person name="Goker M."/>
            <person name="Tindall B.J."/>
            <person name="Detter J.C."/>
            <person name="Woyke T."/>
            <person name="Bristow J."/>
            <person name="Eisen J.A."/>
            <person name="Markowitz V."/>
            <person name="Hugenholtz P."/>
            <person name="Klenk H.P."/>
            <person name="Kyrpides N.C."/>
        </authorList>
    </citation>
    <scope>NUCLEOTIDE SEQUENCE [LARGE SCALE GENOMIC DNA]</scope>
    <source>
        <strain evidence="5">DSM 17132 / JCM 16389 / KACC 11308 / NBRC 106382 / 4M15</strain>
    </source>
</reference>
<dbReference type="Proteomes" id="UP000007435">
    <property type="component" value="Chromosome"/>
</dbReference>
<dbReference type="InterPro" id="IPR010231">
    <property type="entry name" value="SUF_FeS_clus_asmbl_SufB"/>
</dbReference>
<dbReference type="NCBIfam" id="NF008773">
    <property type="entry name" value="PRK11814.1"/>
    <property type="match status" value="1"/>
</dbReference>
<dbReference type="PANTHER" id="PTHR30508:SF1">
    <property type="entry name" value="UPF0051 PROTEIN ABCI8, CHLOROPLASTIC-RELATED"/>
    <property type="match status" value="1"/>
</dbReference>
<evidence type="ECO:0000256" key="1">
    <source>
        <dbReference type="ARBA" id="ARBA00043967"/>
    </source>
</evidence>
<dbReference type="HOGENOM" id="CLU_026231_0_0_10"/>
<accession>E4RQ75</accession>
<dbReference type="InterPro" id="IPR045595">
    <property type="entry name" value="SufBD_N"/>
</dbReference>
<organism evidence="4 5">
    <name type="scientific">Leadbetterella byssophila (strain DSM 17132 / JCM 16389 / KACC 11308 / NBRC 106382 / 4M15)</name>
    <dbReference type="NCBI Taxonomy" id="649349"/>
    <lineage>
        <taxon>Bacteria</taxon>
        <taxon>Pseudomonadati</taxon>
        <taxon>Bacteroidota</taxon>
        <taxon>Cytophagia</taxon>
        <taxon>Cytophagales</taxon>
        <taxon>Leadbetterellaceae</taxon>
        <taxon>Leadbetterella</taxon>
    </lineage>
</organism>
<evidence type="ECO:0000259" key="2">
    <source>
        <dbReference type="Pfam" id="PF01458"/>
    </source>
</evidence>
<proteinExistence type="inferred from homology"/>
<comment type="similarity">
    <text evidence="1">Belongs to the iron-sulfur cluster assembly SufBD family.</text>
</comment>
<name>E4RQ75_LEAB4</name>
<dbReference type="InterPro" id="IPR000825">
    <property type="entry name" value="SUF_FeS_clus_asmbl_SufBD_core"/>
</dbReference>
<feature type="domain" description="SUF system FeS cluster assembly SufBD N-terminal" evidence="3">
    <location>
        <begin position="129"/>
        <end position="202"/>
    </location>
</feature>
<evidence type="ECO:0000259" key="3">
    <source>
        <dbReference type="Pfam" id="PF19295"/>
    </source>
</evidence>
<dbReference type="eggNOG" id="COG0719">
    <property type="taxonomic scope" value="Bacteria"/>
</dbReference>
<protein>
    <submittedName>
        <fullName evidence="4">Iron-regulated ABC transporter membrane component SufB</fullName>
    </submittedName>
</protein>
<dbReference type="InterPro" id="IPR055346">
    <property type="entry name" value="Fe-S_cluster_assembly_SufBD"/>
</dbReference>
<gene>
    <name evidence="4" type="ordered locus">Lbys_1743</name>
</gene>
<dbReference type="NCBIfam" id="TIGR01980">
    <property type="entry name" value="sufB"/>
    <property type="match status" value="1"/>
</dbReference>
<dbReference type="PANTHER" id="PTHR30508">
    <property type="entry name" value="FES CLUSTER ASSEMBLY PROTEIN SUF"/>
    <property type="match status" value="1"/>
</dbReference>
<evidence type="ECO:0000313" key="5">
    <source>
        <dbReference type="Proteomes" id="UP000007435"/>
    </source>
</evidence>
<dbReference type="EMBL" id="CP002305">
    <property type="protein sequence ID" value="ADQ17450.1"/>
    <property type="molecule type" value="Genomic_DNA"/>
</dbReference>
<dbReference type="RefSeq" id="WP_013408499.1">
    <property type="nucleotide sequence ID" value="NC_014655.1"/>
</dbReference>
<sequence>MSKDTDILEEITSSEYKYGFYTDIEADEAPPGLSEDIVRFISAKKNEPEWMLEWRLKAYREWEKMTEPNWANVTYEKPDFQAIKYYSAPKQQKKLNSLDEVDPELRKTFEKLGISLSEQKRISGVAVDAVIDSVSVATTFRAELAEKGIIFCSISEAIKEYPDLVKKYLGSVVPVKDNFYSALNSAVFSDGSFCYIPKGVRCPMELSTYFRINAAGTGQFERTLIIADEGAYVSYLEGCTAPMRDENQLHAAVVEIFAHENAEVKYSTVQNWYPGDKEGKGGVFNFVTKRGLCFGDRSKISWTQVETGSAVTWKYPSVILKGDNSIGEFYSVAVTNNFQQADTGTKMIHIGKNTRSRIVSKGISAGRSQNSYRGLVEISKRADNARNFSQCDSMLLGDRCGAHTFPYIECNNPTANVEHEATTSKIGEDQLFYCNQRGIDTETAVALIINGYAKEVLNQLPMEFAVEAQKLLAVSLEGSVG</sequence>
<dbReference type="InterPro" id="IPR037284">
    <property type="entry name" value="SUF_FeS_clus_asmbl_SufBD_sf"/>
</dbReference>
<evidence type="ECO:0000313" key="4">
    <source>
        <dbReference type="EMBL" id="ADQ17450.1"/>
    </source>
</evidence>
<dbReference type="GO" id="GO:0016226">
    <property type="term" value="P:iron-sulfur cluster assembly"/>
    <property type="evidence" value="ECO:0007669"/>
    <property type="project" value="InterPro"/>
</dbReference>
<dbReference type="SUPFAM" id="SSF101960">
    <property type="entry name" value="Stabilizer of iron transporter SufD"/>
    <property type="match status" value="1"/>
</dbReference>
<dbReference type="OrthoDB" id="9803529at2"/>
<feature type="domain" description="SUF system FeS cluster assembly SufBD core" evidence="2">
    <location>
        <begin position="210"/>
        <end position="451"/>
    </location>
</feature>
<dbReference type="Pfam" id="PF01458">
    <property type="entry name" value="SUFBD_core"/>
    <property type="match status" value="1"/>
</dbReference>
<dbReference type="KEGG" id="lby:Lbys_1743"/>
<dbReference type="AlphaFoldDB" id="E4RQ75"/>
<dbReference type="Pfam" id="PF19295">
    <property type="entry name" value="SufBD_N"/>
    <property type="match status" value="1"/>
</dbReference>
<dbReference type="STRING" id="649349.Lbys_1743"/>
<keyword evidence="5" id="KW-1185">Reference proteome</keyword>